<dbReference type="AlphaFoldDB" id="A0A6C0GKW9"/>
<accession>A0A6C0GKW9</accession>
<dbReference type="InterPro" id="IPR011042">
    <property type="entry name" value="6-blade_b-propeller_TolB-like"/>
</dbReference>
<dbReference type="SUPFAM" id="SSF49299">
    <property type="entry name" value="PKD domain"/>
    <property type="match status" value="1"/>
</dbReference>
<evidence type="ECO:0000259" key="10">
    <source>
        <dbReference type="PROSITE" id="PS51007"/>
    </source>
</evidence>
<dbReference type="InterPro" id="IPR022409">
    <property type="entry name" value="PKD/Chitinase_dom"/>
</dbReference>
<dbReference type="GO" id="GO:0005506">
    <property type="term" value="F:iron ion binding"/>
    <property type="evidence" value="ECO:0007669"/>
    <property type="project" value="InterPro"/>
</dbReference>
<feature type="domain" description="Cytochrome c" evidence="10">
    <location>
        <begin position="649"/>
        <end position="734"/>
    </location>
</feature>
<evidence type="ECO:0000256" key="2">
    <source>
        <dbReference type="ARBA" id="ARBA00022617"/>
    </source>
</evidence>
<dbReference type="Pfam" id="PF03422">
    <property type="entry name" value="CBM_6"/>
    <property type="match status" value="1"/>
</dbReference>
<keyword evidence="1" id="KW-0813">Transport</keyword>
<feature type="binding site" description="covalent" evidence="7">
    <location>
        <position position="663"/>
    </location>
    <ligand>
        <name>heme c</name>
        <dbReference type="ChEBI" id="CHEBI:61717"/>
    </ligand>
</feature>
<dbReference type="PRINTS" id="PR00606">
    <property type="entry name" value="CYTCHROMECID"/>
</dbReference>
<feature type="region of interest" description="Disordered" evidence="8">
    <location>
        <begin position="886"/>
        <end position="908"/>
    </location>
</feature>
<dbReference type="Proteomes" id="UP000480178">
    <property type="component" value="Chromosome"/>
</dbReference>
<feature type="binding site" description="covalent" evidence="7">
    <location>
        <position position="667"/>
    </location>
    <ligand>
        <name>heme c</name>
        <dbReference type="ChEBI" id="CHEBI:61717"/>
    </ligand>
</feature>
<dbReference type="Gene3D" id="1.10.760.10">
    <property type="entry name" value="Cytochrome c-like domain"/>
    <property type="match status" value="1"/>
</dbReference>
<evidence type="ECO:0000256" key="8">
    <source>
        <dbReference type="SAM" id="MobiDB-lite"/>
    </source>
</evidence>
<evidence type="ECO:0000256" key="4">
    <source>
        <dbReference type="ARBA" id="ARBA00022729"/>
    </source>
</evidence>
<proteinExistence type="predicted"/>
<dbReference type="SUPFAM" id="SSF50952">
    <property type="entry name" value="Soluble quinoprotein glucose dehydrogenase"/>
    <property type="match status" value="1"/>
</dbReference>
<dbReference type="InterPro" id="IPR002324">
    <property type="entry name" value="Cyt_c_ID"/>
</dbReference>
<dbReference type="GO" id="GO:0030246">
    <property type="term" value="F:carbohydrate binding"/>
    <property type="evidence" value="ECO:0007669"/>
    <property type="project" value="InterPro"/>
</dbReference>
<organism evidence="11 12">
    <name type="scientific">Rhodocytophaga rosea</name>
    <dbReference type="NCBI Taxonomy" id="2704465"/>
    <lineage>
        <taxon>Bacteria</taxon>
        <taxon>Pseudomonadati</taxon>
        <taxon>Bacteroidota</taxon>
        <taxon>Cytophagia</taxon>
        <taxon>Cytophagales</taxon>
        <taxon>Rhodocytophagaceae</taxon>
        <taxon>Rhodocytophaga</taxon>
    </lineage>
</organism>
<dbReference type="GO" id="GO:0020037">
    <property type="term" value="F:heme binding"/>
    <property type="evidence" value="ECO:0007669"/>
    <property type="project" value="InterPro"/>
</dbReference>
<dbReference type="PROSITE" id="PS51007">
    <property type="entry name" value="CYTC"/>
    <property type="match status" value="1"/>
</dbReference>
<evidence type="ECO:0000256" key="7">
    <source>
        <dbReference type="PIRSR" id="PIRSR602324-1"/>
    </source>
</evidence>
<evidence type="ECO:0000313" key="12">
    <source>
        <dbReference type="Proteomes" id="UP000480178"/>
    </source>
</evidence>
<dbReference type="SUPFAM" id="SSF46626">
    <property type="entry name" value="Cytochrome c"/>
    <property type="match status" value="1"/>
</dbReference>
<keyword evidence="6 7" id="KW-0408">Iron</keyword>
<dbReference type="PANTHER" id="PTHR19328">
    <property type="entry name" value="HEDGEHOG-INTERACTING PROTEIN"/>
    <property type="match status" value="1"/>
</dbReference>
<dbReference type="GO" id="GO:0009055">
    <property type="term" value="F:electron transfer activity"/>
    <property type="evidence" value="ECO:0007669"/>
    <property type="project" value="InterPro"/>
</dbReference>
<evidence type="ECO:0000256" key="1">
    <source>
        <dbReference type="ARBA" id="ARBA00022448"/>
    </source>
</evidence>
<dbReference type="PANTHER" id="PTHR19328:SF75">
    <property type="entry name" value="ALDOSE SUGAR DEHYDROGENASE YLII"/>
    <property type="match status" value="1"/>
</dbReference>
<dbReference type="InterPro" id="IPR005084">
    <property type="entry name" value="CBM6"/>
</dbReference>
<dbReference type="Pfam" id="PF07995">
    <property type="entry name" value="GSDH"/>
    <property type="match status" value="1"/>
</dbReference>
<dbReference type="Pfam" id="PF18911">
    <property type="entry name" value="PKD_4"/>
    <property type="match status" value="1"/>
</dbReference>
<dbReference type="InterPro" id="IPR035986">
    <property type="entry name" value="PKD_dom_sf"/>
</dbReference>
<dbReference type="SMART" id="SM00606">
    <property type="entry name" value="CBD_IV"/>
    <property type="match status" value="1"/>
</dbReference>
<keyword evidence="12" id="KW-1185">Reference proteome</keyword>
<dbReference type="RefSeq" id="WP_162444306.1">
    <property type="nucleotide sequence ID" value="NZ_CP048222.1"/>
</dbReference>
<dbReference type="InterPro" id="IPR036909">
    <property type="entry name" value="Cyt_c-like_dom_sf"/>
</dbReference>
<evidence type="ECO:0000313" key="11">
    <source>
        <dbReference type="EMBL" id="QHT68292.1"/>
    </source>
</evidence>
<dbReference type="KEGG" id="rhoz:GXP67_17425"/>
<feature type="compositionally biased region" description="Low complexity" evidence="8">
    <location>
        <begin position="886"/>
        <end position="904"/>
    </location>
</feature>
<dbReference type="InterPro" id="IPR013783">
    <property type="entry name" value="Ig-like_fold"/>
</dbReference>
<keyword evidence="5" id="KW-0249">Electron transport</keyword>
<dbReference type="InterPro" id="IPR011041">
    <property type="entry name" value="Quinoprot_gluc/sorb_DH_b-prop"/>
</dbReference>
<dbReference type="InterPro" id="IPR012938">
    <property type="entry name" value="Glc/Sorbosone_DH"/>
</dbReference>
<dbReference type="EMBL" id="CP048222">
    <property type="protein sequence ID" value="QHT68292.1"/>
    <property type="molecule type" value="Genomic_DNA"/>
</dbReference>
<protein>
    <submittedName>
        <fullName evidence="11">Carbohydrate-binding protein</fullName>
    </submittedName>
</protein>
<feature type="binding site" description="covalent" evidence="7">
    <location>
        <position position="712"/>
    </location>
    <ligand>
        <name>heme c</name>
        <dbReference type="ChEBI" id="CHEBI:61717"/>
    </ligand>
</feature>
<sequence>MAKQMYSIKTLLYGLGLLLLVVGFWSFTSKPGKIQVSQEKPEENRFTKTILAEKLDEPMEFIILETGKIMFVERKGNLKMYNPETRQVKTIASIPVNTKYTSKEGRVTEGEDGLLGIVQDPNFTQNHWIYLYYSLPGSEAKNILTRYELRGEELVMDSKKVLLEIPTQREQCCHTGGGMVFDAKGNLYLSTGDNTSPRATGFDPIDERPERGPWDAQKSSGNTNDLRGKIIRIHPEADGSYTIPEGNLFPKGTAKTRPEIYTMGHRNPWRLSIDSKTGYIYWGEVGPDASQDSLHRGPRGHDEFNQARKAGNFGWPHFIGDNKAYIDFDFATNTSKAPFDPAKPENNSPNNTGLTQLPPVQKAFIWYPYGASSEFPMLGSGGRSATGGPVFRKADFVGAKRPFPDYYEGKWFIVDFMRGWIMVVTMDEQGNYQSMERFMPNEKFSSAIDMKFGPDGDLYILEYGSAWFQGNDNARIVRIDYNAGNRKPIVQASLDKKAGSLPLKIQLSSKGTKDYDRDALTYKWEITSNKKAFKTFAEPNPTVTFDKPGVYMATLTVTDTKGETNSQTLEIKAGNEPPVVNLTITKGNKTFFFPNQNIGYTVTVSDKEDGSLSNSKITPAQVSMSIDYTPEGFDQVEIAMGHRSADESAGLATGQKLMDASDCKSCHTVDKKSVGPSFKQIALKYKNEASSTDYLAKKIISGGAGVWGEVAMSAHPQLSVADATEMAKYILSLSEEKQVAKKLPLKGNYVTAIPAGESDKGNYLLRAAYTDKGTSNVPGITTEKVILLRNPAVQPETADTAKGTQLNTTPTKSFQLIGSGSYVGFRKVDLTDVKAIEFLAVASSRNEAAGGMVEVRLGSPTGKLLGQTPVIEVTDPIRAMQNAQASAATTAKPNTPTPASTAPPAGGGISAMMRRLAKNLQAPIPATTGIHDVYFVFTNDKARKDQVIMQVVEIRFANNTDTNSASAPAVK</sequence>
<keyword evidence="2 7" id="KW-0349">Heme</keyword>
<dbReference type="InterPro" id="IPR000601">
    <property type="entry name" value="PKD_dom"/>
</dbReference>
<evidence type="ECO:0000256" key="6">
    <source>
        <dbReference type="ARBA" id="ARBA00023004"/>
    </source>
</evidence>
<dbReference type="Gene3D" id="2.120.10.30">
    <property type="entry name" value="TolB, C-terminal domain"/>
    <property type="match status" value="1"/>
</dbReference>
<keyword evidence="4" id="KW-0732">Signal</keyword>
<evidence type="ECO:0000256" key="3">
    <source>
        <dbReference type="ARBA" id="ARBA00022723"/>
    </source>
</evidence>
<dbReference type="SMART" id="SM00089">
    <property type="entry name" value="PKD"/>
    <property type="match status" value="1"/>
</dbReference>
<gene>
    <name evidence="11" type="ORF">GXP67_17425</name>
</gene>
<name>A0A6C0GKW9_9BACT</name>
<dbReference type="Gene3D" id="2.60.120.260">
    <property type="entry name" value="Galactose-binding domain-like"/>
    <property type="match status" value="1"/>
</dbReference>
<evidence type="ECO:0000259" key="9">
    <source>
        <dbReference type="PROSITE" id="PS50093"/>
    </source>
</evidence>
<dbReference type="InterPro" id="IPR006584">
    <property type="entry name" value="Cellulose-bd_IV"/>
</dbReference>
<feature type="domain" description="PKD" evidence="9">
    <location>
        <begin position="488"/>
        <end position="571"/>
    </location>
</feature>
<dbReference type="InterPro" id="IPR009056">
    <property type="entry name" value="Cyt_c-like_dom"/>
</dbReference>
<comment type="PTM">
    <text evidence="7">Binds 1 heme c group covalently per subunit.</text>
</comment>
<dbReference type="PROSITE" id="PS50093">
    <property type="entry name" value="PKD"/>
    <property type="match status" value="1"/>
</dbReference>
<evidence type="ECO:0000256" key="5">
    <source>
        <dbReference type="ARBA" id="ARBA00022982"/>
    </source>
</evidence>
<dbReference type="Pfam" id="PF00034">
    <property type="entry name" value="Cytochrom_C"/>
    <property type="match status" value="1"/>
</dbReference>
<keyword evidence="3 7" id="KW-0479">Metal-binding</keyword>
<feature type="region of interest" description="Disordered" evidence="8">
    <location>
        <begin position="192"/>
        <end position="221"/>
    </location>
</feature>
<reference evidence="11 12" key="1">
    <citation type="submission" date="2020-01" db="EMBL/GenBank/DDBJ databases">
        <authorList>
            <person name="Kim M.K."/>
        </authorList>
    </citation>
    <scope>NUCLEOTIDE SEQUENCE [LARGE SCALE GENOMIC DNA]</scope>
    <source>
        <strain evidence="11 12">172606-1</strain>
    </source>
</reference>
<dbReference type="CDD" id="cd00146">
    <property type="entry name" value="PKD"/>
    <property type="match status" value="1"/>
</dbReference>
<dbReference type="Gene3D" id="2.60.40.10">
    <property type="entry name" value="Immunoglobulins"/>
    <property type="match status" value="1"/>
</dbReference>
<dbReference type="CDD" id="cd04084">
    <property type="entry name" value="CBM6_xylanase-like"/>
    <property type="match status" value="1"/>
</dbReference>